<dbReference type="Proteomes" id="UP000250831">
    <property type="component" value="Unassembled WGS sequence"/>
</dbReference>
<reference evidence="2 3" key="1">
    <citation type="submission" date="2018-04" db="EMBL/GenBank/DDBJ databases">
        <title>Sphingobacterium sp. M46 Genome.</title>
        <authorList>
            <person name="Cheng J."/>
            <person name="Li Y."/>
        </authorList>
    </citation>
    <scope>NUCLEOTIDE SEQUENCE [LARGE SCALE GENOMIC DNA]</scope>
    <source>
        <strain evidence="2 3">M46</strain>
    </source>
</reference>
<name>A0A363NZR2_9SPHI</name>
<dbReference type="SUPFAM" id="SSF50475">
    <property type="entry name" value="FMN-binding split barrel"/>
    <property type="match status" value="1"/>
</dbReference>
<feature type="domain" description="General stress protein FMN-binding split barrel" evidence="1">
    <location>
        <begin position="11"/>
        <end position="159"/>
    </location>
</feature>
<dbReference type="PANTHER" id="PTHR34818">
    <property type="entry name" value="PROTEIN BLI-3"/>
    <property type="match status" value="1"/>
</dbReference>
<dbReference type="OrthoDB" id="1432662at2"/>
<dbReference type="EMBL" id="QCXX01000001">
    <property type="protein sequence ID" value="PUV26178.1"/>
    <property type="molecule type" value="Genomic_DNA"/>
</dbReference>
<proteinExistence type="predicted"/>
<evidence type="ECO:0000313" key="3">
    <source>
        <dbReference type="Proteomes" id="UP000250831"/>
    </source>
</evidence>
<dbReference type="Gene3D" id="2.30.110.10">
    <property type="entry name" value="Electron Transport, Fmn-binding Protein, Chain A"/>
    <property type="match status" value="1"/>
</dbReference>
<sequence>MAEKNMNNQEALDKLKTIIDQIDVGTICSFGKESVYPHGVPMSRQEVDPAGDIWYICSAESETHQNIENDPRVSLFYADPKNYTFLSVNGTASLSRDQARIDRYWNKMMEGWFKKGKEDPNIRLVRVTPQDAHYWDSNSNKIVNIFNMLKATVTGNSEDIGREGDLNLGAGS</sequence>
<dbReference type="InterPro" id="IPR052917">
    <property type="entry name" value="Stress-Dev_Protein"/>
</dbReference>
<dbReference type="Pfam" id="PF16242">
    <property type="entry name" value="Pyrid_ox_like"/>
    <property type="match status" value="1"/>
</dbReference>
<evidence type="ECO:0000259" key="1">
    <source>
        <dbReference type="Pfam" id="PF16242"/>
    </source>
</evidence>
<protein>
    <recommendedName>
        <fullName evidence="1">General stress protein FMN-binding split barrel domain-containing protein</fullName>
    </recommendedName>
</protein>
<accession>A0A363NZR2</accession>
<dbReference type="RefSeq" id="WP_108632468.1">
    <property type="nucleotide sequence ID" value="NZ_QCXX01000001.1"/>
</dbReference>
<comment type="caution">
    <text evidence="2">The sequence shown here is derived from an EMBL/GenBank/DDBJ whole genome shotgun (WGS) entry which is preliminary data.</text>
</comment>
<dbReference type="AlphaFoldDB" id="A0A363NZR2"/>
<evidence type="ECO:0000313" key="2">
    <source>
        <dbReference type="EMBL" id="PUV26178.1"/>
    </source>
</evidence>
<gene>
    <name evidence="2" type="ORF">DCO56_04255</name>
</gene>
<dbReference type="InterPro" id="IPR012349">
    <property type="entry name" value="Split_barrel_FMN-bd"/>
</dbReference>
<keyword evidence="3" id="KW-1185">Reference proteome</keyword>
<dbReference type="PANTHER" id="PTHR34818:SF1">
    <property type="entry name" value="PROTEIN BLI-3"/>
    <property type="match status" value="1"/>
</dbReference>
<dbReference type="InterPro" id="IPR038725">
    <property type="entry name" value="YdaG_split_barrel_FMN-bd"/>
</dbReference>
<organism evidence="2 3">
    <name type="scientific">Sphingobacterium athyrii</name>
    <dbReference type="NCBI Taxonomy" id="2152717"/>
    <lineage>
        <taxon>Bacteria</taxon>
        <taxon>Pseudomonadati</taxon>
        <taxon>Bacteroidota</taxon>
        <taxon>Sphingobacteriia</taxon>
        <taxon>Sphingobacteriales</taxon>
        <taxon>Sphingobacteriaceae</taxon>
        <taxon>Sphingobacterium</taxon>
    </lineage>
</organism>